<name>A0A7W6AGD1_9HYPH</name>
<dbReference type="Proteomes" id="UP000517759">
    <property type="component" value="Unassembled WGS sequence"/>
</dbReference>
<dbReference type="Pfam" id="PF04828">
    <property type="entry name" value="GFA"/>
    <property type="match status" value="1"/>
</dbReference>
<keyword evidence="4" id="KW-0456">Lyase</keyword>
<evidence type="ECO:0000313" key="7">
    <source>
        <dbReference type="EMBL" id="MBB3900541.1"/>
    </source>
</evidence>
<evidence type="ECO:0000313" key="6">
    <source>
        <dbReference type="EMBL" id="GLS43418.1"/>
    </source>
</evidence>
<reference evidence="7 8" key="3">
    <citation type="submission" date="2020-08" db="EMBL/GenBank/DDBJ databases">
        <title>Genomic Encyclopedia of Type Strains, Phase IV (KMG-IV): sequencing the most valuable type-strain genomes for metagenomic binning, comparative biology and taxonomic classification.</title>
        <authorList>
            <person name="Goeker M."/>
        </authorList>
    </citation>
    <scope>NUCLEOTIDE SEQUENCE [LARGE SCALE GENOMIC DNA]</scope>
    <source>
        <strain evidence="7 8">DSM 24105</strain>
    </source>
</reference>
<gene>
    <name evidence="6" type="ORF">GCM10007884_14030</name>
    <name evidence="7" type="ORF">GGR33_000021</name>
</gene>
<keyword evidence="3" id="KW-0862">Zinc</keyword>
<proteinExistence type="inferred from homology"/>
<dbReference type="InterPro" id="IPR011057">
    <property type="entry name" value="Mss4-like_sf"/>
</dbReference>
<protein>
    <recommendedName>
        <fullName evidence="5">CENP-V/GFA domain-containing protein</fullName>
    </recommendedName>
</protein>
<dbReference type="Gene3D" id="3.90.1590.10">
    <property type="entry name" value="glutathione-dependent formaldehyde- activating enzyme (gfa)"/>
    <property type="match status" value="1"/>
</dbReference>
<reference evidence="6" key="4">
    <citation type="submission" date="2023-01" db="EMBL/GenBank/DDBJ databases">
        <title>Draft genome sequence of Methylobacterium brachythecii strain NBRC 107710.</title>
        <authorList>
            <person name="Sun Q."/>
            <person name="Mori K."/>
        </authorList>
    </citation>
    <scope>NUCLEOTIDE SEQUENCE</scope>
    <source>
        <strain evidence="6">NBRC 107710</strain>
    </source>
</reference>
<comment type="similarity">
    <text evidence="1">Belongs to the Gfa family.</text>
</comment>
<dbReference type="RefSeq" id="WP_183501293.1">
    <property type="nucleotide sequence ID" value="NZ_BSPG01000005.1"/>
</dbReference>
<feature type="domain" description="CENP-V/GFA" evidence="5">
    <location>
        <begin position="4"/>
        <end position="107"/>
    </location>
</feature>
<dbReference type="AlphaFoldDB" id="A0A7W6AGD1"/>
<accession>A0A7W6AGD1</accession>
<dbReference type="GO" id="GO:0016846">
    <property type="term" value="F:carbon-sulfur lyase activity"/>
    <property type="evidence" value="ECO:0007669"/>
    <property type="project" value="InterPro"/>
</dbReference>
<dbReference type="PANTHER" id="PTHR33337:SF40">
    <property type="entry name" value="CENP-V_GFA DOMAIN-CONTAINING PROTEIN-RELATED"/>
    <property type="match status" value="1"/>
</dbReference>
<evidence type="ECO:0000256" key="3">
    <source>
        <dbReference type="ARBA" id="ARBA00022833"/>
    </source>
</evidence>
<reference evidence="9" key="2">
    <citation type="journal article" date="2019" name="Int. J. Syst. Evol. Microbiol.">
        <title>The Global Catalogue of Microorganisms (GCM) 10K type strain sequencing project: providing services to taxonomists for standard genome sequencing and annotation.</title>
        <authorList>
            <consortium name="The Broad Institute Genomics Platform"/>
            <consortium name="The Broad Institute Genome Sequencing Center for Infectious Disease"/>
            <person name="Wu L."/>
            <person name="Ma J."/>
        </authorList>
    </citation>
    <scope>NUCLEOTIDE SEQUENCE [LARGE SCALE GENOMIC DNA]</scope>
    <source>
        <strain evidence="9">NBRC 107710</strain>
    </source>
</reference>
<evidence type="ECO:0000313" key="9">
    <source>
        <dbReference type="Proteomes" id="UP001156881"/>
    </source>
</evidence>
<dbReference type="EMBL" id="JACIDN010000001">
    <property type="protein sequence ID" value="MBB3900541.1"/>
    <property type="molecule type" value="Genomic_DNA"/>
</dbReference>
<evidence type="ECO:0000259" key="5">
    <source>
        <dbReference type="PROSITE" id="PS51891"/>
    </source>
</evidence>
<dbReference type="Proteomes" id="UP001156881">
    <property type="component" value="Unassembled WGS sequence"/>
</dbReference>
<sequence length="135" mass="14329">MTRITGGCLCGSLRYEAEGEPQFAGICCCADCRKASGSGFIPFMGFASEALRFSGAAAQFRSPCFRGGEALRNFCPSCGGLVFGGEAGKDTSHTIYAGSLDDPSLFRPTMAIFGRDKPHWLPVPPGLTVFETMPE</sequence>
<evidence type="ECO:0000256" key="2">
    <source>
        <dbReference type="ARBA" id="ARBA00022723"/>
    </source>
</evidence>
<dbReference type="SUPFAM" id="SSF51316">
    <property type="entry name" value="Mss4-like"/>
    <property type="match status" value="1"/>
</dbReference>
<keyword evidence="9" id="KW-1185">Reference proteome</keyword>
<keyword evidence="2" id="KW-0479">Metal-binding</keyword>
<comment type="caution">
    <text evidence="7">The sequence shown here is derived from an EMBL/GenBank/DDBJ whole genome shotgun (WGS) entry which is preliminary data.</text>
</comment>
<evidence type="ECO:0000256" key="1">
    <source>
        <dbReference type="ARBA" id="ARBA00005495"/>
    </source>
</evidence>
<dbReference type="EMBL" id="BSPG01000005">
    <property type="protein sequence ID" value="GLS43418.1"/>
    <property type="molecule type" value="Genomic_DNA"/>
</dbReference>
<organism evidence="7 8">
    <name type="scientific">Methylobacterium brachythecii</name>
    <dbReference type="NCBI Taxonomy" id="1176177"/>
    <lineage>
        <taxon>Bacteria</taxon>
        <taxon>Pseudomonadati</taxon>
        <taxon>Pseudomonadota</taxon>
        <taxon>Alphaproteobacteria</taxon>
        <taxon>Hyphomicrobiales</taxon>
        <taxon>Methylobacteriaceae</taxon>
        <taxon>Methylobacterium</taxon>
    </lineage>
</organism>
<dbReference type="GO" id="GO:0046872">
    <property type="term" value="F:metal ion binding"/>
    <property type="evidence" value="ECO:0007669"/>
    <property type="project" value="UniProtKB-KW"/>
</dbReference>
<evidence type="ECO:0000313" key="8">
    <source>
        <dbReference type="Proteomes" id="UP000517759"/>
    </source>
</evidence>
<dbReference type="PROSITE" id="PS51891">
    <property type="entry name" value="CENP_V_GFA"/>
    <property type="match status" value="1"/>
</dbReference>
<dbReference type="PANTHER" id="PTHR33337">
    <property type="entry name" value="GFA DOMAIN-CONTAINING PROTEIN"/>
    <property type="match status" value="1"/>
</dbReference>
<dbReference type="InterPro" id="IPR006913">
    <property type="entry name" value="CENP-V/GFA"/>
</dbReference>
<evidence type="ECO:0000256" key="4">
    <source>
        <dbReference type="ARBA" id="ARBA00023239"/>
    </source>
</evidence>
<reference evidence="6" key="1">
    <citation type="journal article" date="2014" name="Int. J. Syst. Evol. Microbiol.">
        <title>Complete genome of a new Firmicutes species belonging to the dominant human colonic microbiota ('Ruminococcus bicirculans') reveals two chromosomes and a selective capacity to utilize plant glucans.</title>
        <authorList>
            <consortium name="NISC Comparative Sequencing Program"/>
            <person name="Wegmann U."/>
            <person name="Louis P."/>
            <person name="Goesmann A."/>
            <person name="Henrissat B."/>
            <person name="Duncan S.H."/>
            <person name="Flint H.J."/>
        </authorList>
    </citation>
    <scope>NUCLEOTIDE SEQUENCE</scope>
    <source>
        <strain evidence="6">NBRC 107710</strain>
    </source>
</reference>